<dbReference type="Proteomes" id="UP000216533">
    <property type="component" value="Unassembled WGS sequence"/>
</dbReference>
<accession>A0A255EI81</accession>
<proteinExistence type="predicted"/>
<evidence type="ECO:0008006" key="4">
    <source>
        <dbReference type="Google" id="ProtNLM"/>
    </source>
</evidence>
<evidence type="ECO:0000256" key="1">
    <source>
        <dbReference type="SAM" id="Phobius"/>
    </source>
</evidence>
<dbReference type="EMBL" id="NMVI01000003">
    <property type="protein sequence ID" value="OYN90681.1"/>
    <property type="molecule type" value="Genomic_DNA"/>
</dbReference>
<evidence type="ECO:0000313" key="2">
    <source>
        <dbReference type="EMBL" id="OYN90681.1"/>
    </source>
</evidence>
<evidence type="ECO:0000313" key="3">
    <source>
        <dbReference type="Proteomes" id="UP000216533"/>
    </source>
</evidence>
<dbReference type="InterPro" id="IPR009937">
    <property type="entry name" value="Phage_holin_3_6"/>
</dbReference>
<dbReference type="Pfam" id="PF07332">
    <property type="entry name" value="Phage_holin_3_6"/>
    <property type="match status" value="1"/>
</dbReference>
<keyword evidence="1" id="KW-0812">Transmembrane</keyword>
<protein>
    <recommendedName>
        <fullName evidence="4">Phage holin family protein</fullName>
    </recommendedName>
</protein>
<dbReference type="AlphaFoldDB" id="A0A255EI81"/>
<sequence length="151" mass="15893">MTQPPNPAGRTSAAEHDRGVLEAADGRSIGQLMGDIAGDLSTLMRQEVALAKAEVRQSVTRAGKGIGMFAGAAIAALLLLVFLSVSAWWGLGQFIGNQWSALVVALVWALVALVLVLVGKKELQRVAGLPQTTDTLSKIPNAVKGHEEDNR</sequence>
<reference evidence="2 3" key="1">
    <citation type="submission" date="2017-07" db="EMBL/GenBank/DDBJ databases">
        <title>Draft whole genome sequences of clinical Proprionibacteriaceae strains.</title>
        <authorList>
            <person name="Bernier A.-M."/>
            <person name="Bernard K."/>
            <person name="Domingo M.-C."/>
        </authorList>
    </citation>
    <scope>NUCLEOTIDE SEQUENCE [LARGE SCALE GENOMIC DNA]</scope>
    <source>
        <strain evidence="2 3">NML 160184</strain>
    </source>
</reference>
<name>A0A255EI81_9ACTN</name>
<organism evidence="2 3">
    <name type="scientific">Parenemella sanctibonifatiensis</name>
    <dbReference type="NCBI Taxonomy" id="2016505"/>
    <lineage>
        <taxon>Bacteria</taxon>
        <taxon>Bacillati</taxon>
        <taxon>Actinomycetota</taxon>
        <taxon>Actinomycetes</taxon>
        <taxon>Propionibacteriales</taxon>
        <taxon>Propionibacteriaceae</taxon>
        <taxon>Parenemella</taxon>
    </lineage>
</organism>
<gene>
    <name evidence="2" type="ORF">CGZ92_00600</name>
</gene>
<keyword evidence="1" id="KW-1133">Transmembrane helix</keyword>
<keyword evidence="1" id="KW-0472">Membrane</keyword>
<feature type="transmembrane region" description="Helical" evidence="1">
    <location>
        <begin position="66"/>
        <end position="91"/>
    </location>
</feature>
<dbReference type="RefSeq" id="WP_094449445.1">
    <property type="nucleotide sequence ID" value="NZ_NMVI01000003.1"/>
</dbReference>
<feature type="transmembrane region" description="Helical" evidence="1">
    <location>
        <begin position="97"/>
        <end position="118"/>
    </location>
</feature>
<comment type="caution">
    <text evidence="2">The sequence shown here is derived from an EMBL/GenBank/DDBJ whole genome shotgun (WGS) entry which is preliminary data.</text>
</comment>